<organism evidence="1">
    <name type="scientific">freshwater metagenome</name>
    <dbReference type="NCBI Taxonomy" id="449393"/>
    <lineage>
        <taxon>unclassified sequences</taxon>
        <taxon>metagenomes</taxon>
        <taxon>ecological metagenomes</taxon>
    </lineage>
</organism>
<evidence type="ECO:0000313" key="1">
    <source>
        <dbReference type="EMBL" id="CAB4633403.1"/>
    </source>
</evidence>
<sequence length="169" mass="19171">MCKCPLPCVRQKSQKKMSLVYIGELSRCSVDGRVAAQLFISVAQKACTHFLSTEVSLATEQIVACRANMTSATFLSQVKILWPLWCRVIAHSRMLKIKISGGWRVYTVKYFWSHGLSCILIKFMSSRTGMRTREWPQQQRHYEFAVLTKKPSLVVGVLELGLKLLMAVA</sequence>
<proteinExistence type="predicted"/>
<protein>
    <submittedName>
        <fullName evidence="1">Unannotated protein</fullName>
    </submittedName>
</protein>
<evidence type="ECO:0000313" key="2">
    <source>
        <dbReference type="EMBL" id="CAB4783955.1"/>
    </source>
</evidence>
<gene>
    <name evidence="1" type="ORF">UFOPK1960_00830</name>
    <name evidence="2" type="ORF">UFOPK2921_01031</name>
</gene>
<accession>A0A6J6JA91</accession>
<dbReference type="AlphaFoldDB" id="A0A6J6JA91"/>
<dbReference type="EMBL" id="CAEZVL010000118">
    <property type="protein sequence ID" value="CAB4633403.1"/>
    <property type="molecule type" value="Genomic_DNA"/>
</dbReference>
<dbReference type="EMBL" id="CAEZZV010000135">
    <property type="protein sequence ID" value="CAB4783955.1"/>
    <property type="molecule type" value="Genomic_DNA"/>
</dbReference>
<reference evidence="1" key="1">
    <citation type="submission" date="2020-05" db="EMBL/GenBank/DDBJ databases">
        <authorList>
            <person name="Chiriac C."/>
            <person name="Salcher M."/>
            <person name="Ghai R."/>
            <person name="Kavagutti S V."/>
        </authorList>
    </citation>
    <scope>NUCLEOTIDE SEQUENCE</scope>
</reference>
<name>A0A6J6JA91_9ZZZZ</name>